<gene>
    <name evidence="5" type="ORF">B0T18DRAFT_426080</name>
</gene>
<sequence length="285" mass="31205">MTEENQPLKTYRGNCHCGAFVYEVELPEIKAVSTCNCSICTKKGYLWVKPSEIKVVKGDEDALTGYTFGSNTFYHKFCPTCATPLLCRGAGKMVLNARSIQGFNPWEVEIGTFDGKAVGYPYEPHKYVGPEPTAAIENAKTYHGSCHCGAVTLALKSAPLDKDFPGKVIDCICSICLRNGYTWLYPPAEAVVLQGSENFGRYRMGRHAFDKTFCKVCGVNVGNEAAPIGEEKIAALSPELRAYYELAKTLAPMNLKVLDGVDFADVKEAKRAPEGANSEPKYVNP</sequence>
<evidence type="ECO:0000256" key="1">
    <source>
        <dbReference type="ARBA" id="ARBA00005495"/>
    </source>
</evidence>
<dbReference type="Pfam" id="PF04828">
    <property type="entry name" value="GFA"/>
    <property type="match status" value="2"/>
</dbReference>
<keyword evidence="2" id="KW-0479">Metal-binding</keyword>
<accession>A0AA40F5C2</accession>
<dbReference type="GO" id="GO:0016846">
    <property type="term" value="F:carbon-sulfur lyase activity"/>
    <property type="evidence" value="ECO:0007669"/>
    <property type="project" value="InterPro"/>
</dbReference>
<dbReference type="PROSITE" id="PS51891">
    <property type="entry name" value="CENP_V_GFA"/>
    <property type="match status" value="2"/>
</dbReference>
<dbReference type="SUPFAM" id="SSF51316">
    <property type="entry name" value="Mss4-like"/>
    <property type="match status" value="2"/>
</dbReference>
<protein>
    <submittedName>
        <fullName evidence="5">Mss4-like protein</fullName>
    </submittedName>
</protein>
<comment type="similarity">
    <text evidence="1">Belongs to the Gfa family.</text>
</comment>
<evidence type="ECO:0000313" key="6">
    <source>
        <dbReference type="Proteomes" id="UP001172155"/>
    </source>
</evidence>
<feature type="domain" description="CENP-V/GFA" evidence="4">
    <location>
        <begin position="142"/>
        <end position="259"/>
    </location>
</feature>
<evidence type="ECO:0000313" key="5">
    <source>
        <dbReference type="EMBL" id="KAK0751445.1"/>
    </source>
</evidence>
<comment type="caution">
    <text evidence="5">The sequence shown here is derived from an EMBL/GenBank/DDBJ whole genome shotgun (WGS) entry which is preliminary data.</text>
</comment>
<evidence type="ECO:0000256" key="2">
    <source>
        <dbReference type="ARBA" id="ARBA00022723"/>
    </source>
</evidence>
<dbReference type="Gene3D" id="2.170.150.70">
    <property type="match status" value="2"/>
</dbReference>
<evidence type="ECO:0000256" key="3">
    <source>
        <dbReference type="ARBA" id="ARBA00022833"/>
    </source>
</evidence>
<feature type="domain" description="CENP-V/GFA" evidence="4">
    <location>
        <begin position="11"/>
        <end position="123"/>
    </location>
</feature>
<dbReference type="GO" id="GO:0046872">
    <property type="term" value="F:metal ion binding"/>
    <property type="evidence" value="ECO:0007669"/>
    <property type="project" value="UniProtKB-KW"/>
</dbReference>
<evidence type="ECO:0000259" key="4">
    <source>
        <dbReference type="PROSITE" id="PS51891"/>
    </source>
</evidence>
<keyword evidence="6" id="KW-1185">Reference proteome</keyword>
<dbReference type="PANTHER" id="PTHR28620">
    <property type="entry name" value="CENTROMERE PROTEIN V"/>
    <property type="match status" value="1"/>
</dbReference>
<dbReference type="InterPro" id="IPR006913">
    <property type="entry name" value="CENP-V/GFA"/>
</dbReference>
<dbReference type="EMBL" id="JAUKUD010000002">
    <property type="protein sequence ID" value="KAK0751445.1"/>
    <property type="molecule type" value="Genomic_DNA"/>
</dbReference>
<organism evidence="5 6">
    <name type="scientific">Schizothecium vesticola</name>
    <dbReference type="NCBI Taxonomy" id="314040"/>
    <lineage>
        <taxon>Eukaryota</taxon>
        <taxon>Fungi</taxon>
        <taxon>Dikarya</taxon>
        <taxon>Ascomycota</taxon>
        <taxon>Pezizomycotina</taxon>
        <taxon>Sordariomycetes</taxon>
        <taxon>Sordariomycetidae</taxon>
        <taxon>Sordariales</taxon>
        <taxon>Schizotheciaceae</taxon>
        <taxon>Schizothecium</taxon>
    </lineage>
</organism>
<dbReference type="InterPro" id="IPR011057">
    <property type="entry name" value="Mss4-like_sf"/>
</dbReference>
<name>A0AA40F5C2_9PEZI</name>
<keyword evidence="3" id="KW-0862">Zinc</keyword>
<dbReference type="Proteomes" id="UP001172155">
    <property type="component" value="Unassembled WGS sequence"/>
</dbReference>
<reference evidence="5" key="1">
    <citation type="submission" date="2023-06" db="EMBL/GenBank/DDBJ databases">
        <title>Genome-scale phylogeny and comparative genomics of the fungal order Sordariales.</title>
        <authorList>
            <consortium name="Lawrence Berkeley National Laboratory"/>
            <person name="Hensen N."/>
            <person name="Bonometti L."/>
            <person name="Westerberg I."/>
            <person name="Brannstrom I.O."/>
            <person name="Guillou S."/>
            <person name="Cros-Aarteil S."/>
            <person name="Calhoun S."/>
            <person name="Haridas S."/>
            <person name="Kuo A."/>
            <person name="Mondo S."/>
            <person name="Pangilinan J."/>
            <person name="Riley R."/>
            <person name="LaButti K."/>
            <person name="Andreopoulos B."/>
            <person name="Lipzen A."/>
            <person name="Chen C."/>
            <person name="Yanf M."/>
            <person name="Daum C."/>
            <person name="Ng V."/>
            <person name="Clum A."/>
            <person name="Steindorff A."/>
            <person name="Ohm R."/>
            <person name="Martin F."/>
            <person name="Silar P."/>
            <person name="Natvig D."/>
            <person name="Lalanne C."/>
            <person name="Gautier V."/>
            <person name="Ament-velasquez S.L."/>
            <person name="Kruys A."/>
            <person name="Hutchinson M.I."/>
            <person name="Powell A.J."/>
            <person name="Barry K."/>
            <person name="Miller A.N."/>
            <person name="Grigoriev I.V."/>
            <person name="Debuchy R."/>
            <person name="Gladieux P."/>
            <person name="Thoren M.H."/>
            <person name="Johannesson H."/>
        </authorList>
    </citation>
    <scope>NUCLEOTIDE SEQUENCE</scope>
    <source>
        <strain evidence="5">SMH3187-1</strain>
    </source>
</reference>
<dbReference type="AlphaFoldDB" id="A0AA40F5C2"/>
<dbReference type="InterPro" id="IPR052355">
    <property type="entry name" value="CENP-V-like"/>
</dbReference>
<dbReference type="PANTHER" id="PTHR28620:SF1">
    <property type="entry name" value="CENP-V_GFA DOMAIN-CONTAINING PROTEIN"/>
    <property type="match status" value="1"/>
</dbReference>
<proteinExistence type="inferred from homology"/>